<keyword evidence="5" id="KW-1185">Reference proteome</keyword>
<protein>
    <submittedName>
        <fullName evidence="4">ROK family transcriptional regulator</fullName>
    </submittedName>
</protein>
<dbReference type="SUPFAM" id="SSF53067">
    <property type="entry name" value="Actin-like ATPase domain"/>
    <property type="match status" value="1"/>
</dbReference>
<dbReference type="CDD" id="cd24076">
    <property type="entry name" value="ASKHA_ATPase_ROK_BsXylR-like"/>
    <property type="match status" value="1"/>
</dbReference>
<evidence type="ECO:0000256" key="2">
    <source>
        <dbReference type="SAM" id="MobiDB-lite"/>
    </source>
</evidence>
<dbReference type="SUPFAM" id="SSF46785">
    <property type="entry name" value="Winged helix' DNA-binding domain"/>
    <property type="match status" value="1"/>
</dbReference>
<dbReference type="InterPro" id="IPR036388">
    <property type="entry name" value="WH-like_DNA-bd_sf"/>
</dbReference>
<proteinExistence type="inferred from homology"/>
<reference evidence="4 5" key="1">
    <citation type="submission" date="2021-02" db="EMBL/GenBank/DDBJ databases">
        <title>Whole genome sequencing of Streptomyces actuosus VRA1.</title>
        <authorList>
            <person name="Sen G."/>
            <person name="Sen A."/>
        </authorList>
    </citation>
    <scope>NUCLEOTIDE SEQUENCE [LARGE SCALE GENOMIC DNA]</scope>
    <source>
        <strain evidence="4 5">VRA1</strain>
    </source>
</reference>
<evidence type="ECO:0000313" key="4">
    <source>
        <dbReference type="EMBL" id="MBN0048052.1"/>
    </source>
</evidence>
<comment type="caution">
    <text evidence="4">The sequence shown here is derived from an EMBL/GenBank/DDBJ whole genome shotgun (WGS) entry which is preliminary data.</text>
</comment>
<evidence type="ECO:0000313" key="5">
    <source>
        <dbReference type="Proteomes" id="UP000788262"/>
    </source>
</evidence>
<dbReference type="EMBL" id="JAFFZS010000032">
    <property type="protein sequence ID" value="MBN0048052.1"/>
    <property type="molecule type" value="Genomic_DNA"/>
</dbReference>
<feature type="compositionally biased region" description="Basic and acidic residues" evidence="2">
    <location>
        <begin position="395"/>
        <end position="406"/>
    </location>
</feature>
<dbReference type="InterPro" id="IPR036390">
    <property type="entry name" value="WH_DNA-bd_sf"/>
</dbReference>
<dbReference type="InterPro" id="IPR000600">
    <property type="entry name" value="ROK"/>
</dbReference>
<dbReference type="Proteomes" id="UP000788262">
    <property type="component" value="Unassembled WGS sequence"/>
</dbReference>
<organism evidence="4 5">
    <name type="scientific">Streptomyces actuosus</name>
    <dbReference type="NCBI Taxonomy" id="1885"/>
    <lineage>
        <taxon>Bacteria</taxon>
        <taxon>Bacillati</taxon>
        <taxon>Actinomycetota</taxon>
        <taxon>Actinomycetes</taxon>
        <taxon>Kitasatosporales</taxon>
        <taxon>Streptomycetaceae</taxon>
        <taxon>Streptomyces</taxon>
    </lineage>
</organism>
<dbReference type="InterPro" id="IPR000835">
    <property type="entry name" value="HTH_MarR-typ"/>
</dbReference>
<evidence type="ECO:0000259" key="3">
    <source>
        <dbReference type="Pfam" id="PF12802"/>
    </source>
</evidence>
<dbReference type="InterPro" id="IPR043129">
    <property type="entry name" value="ATPase_NBD"/>
</dbReference>
<dbReference type="Pfam" id="PF12802">
    <property type="entry name" value="MarR_2"/>
    <property type="match status" value="1"/>
</dbReference>
<dbReference type="PANTHER" id="PTHR18964">
    <property type="entry name" value="ROK (REPRESSOR, ORF, KINASE) FAMILY"/>
    <property type="match status" value="1"/>
</dbReference>
<dbReference type="Pfam" id="PF00480">
    <property type="entry name" value="ROK"/>
    <property type="match status" value="1"/>
</dbReference>
<feature type="domain" description="HTH marR-type" evidence="3">
    <location>
        <begin position="8"/>
        <end position="62"/>
    </location>
</feature>
<dbReference type="Gene3D" id="3.30.420.40">
    <property type="match status" value="2"/>
</dbReference>
<name>A0ABS2VY42_STRAS</name>
<dbReference type="PANTHER" id="PTHR18964:SF149">
    <property type="entry name" value="BIFUNCTIONAL UDP-N-ACETYLGLUCOSAMINE 2-EPIMERASE_N-ACETYLMANNOSAMINE KINASE"/>
    <property type="match status" value="1"/>
</dbReference>
<gene>
    <name evidence="4" type="ORF">JS756_28860</name>
</gene>
<dbReference type="Gene3D" id="1.10.10.10">
    <property type="entry name" value="Winged helix-like DNA-binding domain superfamily/Winged helix DNA-binding domain"/>
    <property type="match status" value="1"/>
</dbReference>
<comment type="similarity">
    <text evidence="1">Belongs to the ROK (NagC/XylR) family.</text>
</comment>
<feature type="region of interest" description="Disordered" evidence="2">
    <location>
        <begin position="385"/>
        <end position="406"/>
    </location>
</feature>
<evidence type="ECO:0000256" key="1">
    <source>
        <dbReference type="ARBA" id="ARBA00006479"/>
    </source>
</evidence>
<sequence length="406" mass="42260">MRRHNLALVMHHISQQGPTSRARIASALGLTKATVSTLADELLRAGLLVELAPEPSPGVGRRGQPLALNPEGPSGIGLEINVDHVTVCLMDLTGTVRHEDVLRADNRGRSPRQVLADSAPLVRRALELGRADGLDVMGLEVAVPGIVASDTGRLLRAPNLGWSDVGLGTLLPQVLDLPGLRVGVGNEADLAALGELWFGGGAAWGDFIHVSGEVGVGAGLVFGHRLFRGAHGYAGEFGHMTVQRRGPLCRCGARGCLEVFAGQEAILRAAGLAHVPGTRHGGPPGSVTALRTLVQQGEPRALQAVEGAGEKLGIALSGLVNVLDPDTVVLGGLYAVLAPWLVRPLTRELEHRLVVERDVDALVRVSRLPGDAAARGAAGAVVRRLIAEPPTDRGPQGRRDGGGTTG</sequence>
<accession>A0ABS2VY42</accession>